<evidence type="ECO:0000313" key="6">
    <source>
        <dbReference type="EMBL" id="MEJ8573133.1"/>
    </source>
</evidence>
<dbReference type="Pfam" id="PF04586">
    <property type="entry name" value="Peptidase_S78"/>
    <property type="match status" value="1"/>
</dbReference>
<dbReference type="InterPro" id="IPR006433">
    <property type="entry name" value="Prohead_protease"/>
</dbReference>
<proteinExistence type="predicted"/>
<dbReference type="GO" id="GO:0006508">
    <property type="term" value="P:proteolysis"/>
    <property type="evidence" value="ECO:0007669"/>
    <property type="project" value="UniProtKB-KW"/>
</dbReference>
<feature type="domain" description="Prohead serine protease" evidence="5">
    <location>
        <begin position="43"/>
        <end position="188"/>
    </location>
</feature>
<dbReference type="RefSeq" id="WP_340330821.1">
    <property type="nucleotide sequence ID" value="NZ_JAZHOF010000006.1"/>
</dbReference>
<dbReference type="NCBIfam" id="TIGR01543">
    <property type="entry name" value="proheadase_HK97"/>
    <property type="match status" value="1"/>
</dbReference>
<evidence type="ECO:0000256" key="3">
    <source>
        <dbReference type="ARBA" id="ARBA00022801"/>
    </source>
</evidence>
<evidence type="ECO:0000256" key="4">
    <source>
        <dbReference type="SAM" id="MobiDB-lite"/>
    </source>
</evidence>
<keyword evidence="3" id="KW-0378">Hydrolase</keyword>
<reference evidence="6 7" key="1">
    <citation type="submission" date="2024-02" db="EMBL/GenBank/DDBJ databases">
        <title>Genome analysis and characterization of Microbaculum marinisediminis sp. nov., isolated from marine sediment.</title>
        <authorList>
            <person name="Du Z.-J."/>
            <person name="Ye Y.-Q."/>
            <person name="Zhang Z.-R."/>
            <person name="Yuan S.-M."/>
            <person name="Zhang X.-Y."/>
        </authorList>
    </citation>
    <scope>NUCLEOTIDE SEQUENCE [LARGE SCALE GENOMIC DNA]</scope>
    <source>
        <strain evidence="6 7">SDUM1044001</strain>
    </source>
</reference>
<organism evidence="6 7">
    <name type="scientific">Microbaculum marinum</name>
    <dbReference type="NCBI Taxonomy" id="1764581"/>
    <lineage>
        <taxon>Bacteria</taxon>
        <taxon>Pseudomonadati</taxon>
        <taxon>Pseudomonadota</taxon>
        <taxon>Alphaproteobacteria</taxon>
        <taxon>Hyphomicrobiales</taxon>
        <taxon>Tepidamorphaceae</taxon>
        <taxon>Microbaculum</taxon>
    </lineage>
</organism>
<keyword evidence="1" id="KW-1188">Viral release from host cell</keyword>
<keyword evidence="2 6" id="KW-0645">Protease</keyword>
<sequence>MTETPGRRRLRAASRATRRRATTGGSVVAGADPYERERKFAALDLKSVEADGCFGGYASIFGKADLGGDLVEAGAFAASLAARGTAGVKMLFQHDPAEPIGVWETIEEDRIGLYVRGRLMQEVARGREVLSLMRAGALDGLSIGFRTVKGRTDPRTGVRRLSEIDLWEISVVTFPMLPEARVDQVKRSPWAVAAEGPDAVAAIRRAAAMVRAARQADGA</sequence>
<name>A0AAW9RW81_9HYPH</name>
<dbReference type="InterPro" id="IPR054613">
    <property type="entry name" value="Peptidase_S78_dom"/>
</dbReference>
<gene>
    <name evidence="6" type="ORF">V3328_16695</name>
</gene>
<evidence type="ECO:0000256" key="1">
    <source>
        <dbReference type="ARBA" id="ARBA00022612"/>
    </source>
</evidence>
<dbReference type="AlphaFoldDB" id="A0AAW9RW81"/>
<keyword evidence="7" id="KW-1185">Reference proteome</keyword>
<dbReference type="SUPFAM" id="SSF50789">
    <property type="entry name" value="Herpes virus serine proteinase, assemblin"/>
    <property type="match status" value="1"/>
</dbReference>
<feature type="region of interest" description="Disordered" evidence="4">
    <location>
        <begin position="1"/>
        <end position="28"/>
    </location>
</feature>
<evidence type="ECO:0000313" key="7">
    <source>
        <dbReference type="Proteomes" id="UP001378188"/>
    </source>
</evidence>
<accession>A0AAW9RW81</accession>
<comment type="caution">
    <text evidence="6">The sequence shown here is derived from an EMBL/GenBank/DDBJ whole genome shotgun (WGS) entry which is preliminary data.</text>
</comment>
<evidence type="ECO:0000256" key="2">
    <source>
        <dbReference type="ARBA" id="ARBA00022670"/>
    </source>
</evidence>
<dbReference type="EMBL" id="JAZHOF010000006">
    <property type="protein sequence ID" value="MEJ8573133.1"/>
    <property type="molecule type" value="Genomic_DNA"/>
</dbReference>
<protein>
    <submittedName>
        <fullName evidence="6">HK97 family phage prohead protease</fullName>
    </submittedName>
</protein>
<feature type="compositionally biased region" description="Basic residues" evidence="4">
    <location>
        <begin position="7"/>
        <end position="21"/>
    </location>
</feature>
<evidence type="ECO:0000259" key="5">
    <source>
        <dbReference type="Pfam" id="PF04586"/>
    </source>
</evidence>
<dbReference type="GO" id="GO:0008233">
    <property type="term" value="F:peptidase activity"/>
    <property type="evidence" value="ECO:0007669"/>
    <property type="project" value="UniProtKB-KW"/>
</dbReference>
<dbReference type="Proteomes" id="UP001378188">
    <property type="component" value="Unassembled WGS sequence"/>
</dbReference>